<sequence>MEPVKWDESISVGVEALDSDHRRLVGMINKLAEALDAGESDKVLLNLLNGMKNYAIEHFSREESYMLFIKYPGLKAHKEQHARFVRKVIGFEADYKRDRALLGQTIMPFLMEWLIGHIMESDKKYCAYIPK</sequence>
<proteinExistence type="inferred from homology"/>
<dbReference type="OrthoDB" id="9797092at2"/>
<dbReference type="RefSeq" id="WP_073077089.1">
    <property type="nucleotide sequence ID" value="NZ_FQXV01000004.1"/>
</dbReference>
<accession>A0A1M5WV81</accession>
<dbReference type="GO" id="GO:0046872">
    <property type="term" value="F:metal ion binding"/>
    <property type="evidence" value="ECO:0007669"/>
    <property type="project" value="UniProtKB-KW"/>
</dbReference>
<dbReference type="SUPFAM" id="SSF47188">
    <property type="entry name" value="Hemerythrin-like"/>
    <property type="match status" value="1"/>
</dbReference>
<evidence type="ECO:0000256" key="3">
    <source>
        <dbReference type="ARBA" id="ARBA00023004"/>
    </source>
</evidence>
<keyword evidence="2" id="KW-0479">Metal-binding</keyword>
<dbReference type="PROSITE" id="PS00550">
    <property type="entry name" value="HEMERYTHRINS"/>
    <property type="match status" value="1"/>
</dbReference>
<dbReference type="STRING" id="1123282.SAMN02745823_01383"/>
<evidence type="ECO:0000313" key="6">
    <source>
        <dbReference type="Proteomes" id="UP000183995"/>
    </source>
</evidence>
<protein>
    <submittedName>
        <fullName evidence="5">Hemerythrin</fullName>
    </submittedName>
</protein>
<reference evidence="5 6" key="1">
    <citation type="submission" date="2016-11" db="EMBL/GenBank/DDBJ databases">
        <authorList>
            <person name="Jaros S."/>
            <person name="Januszkiewicz K."/>
            <person name="Wedrychowicz H."/>
        </authorList>
    </citation>
    <scope>NUCLEOTIDE SEQUENCE [LARGE SCALE GENOMIC DNA]</scope>
    <source>
        <strain evidence="5 6">DSM 10068</strain>
    </source>
</reference>
<dbReference type="NCBIfam" id="NF033749">
    <property type="entry name" value="bact_hemeryth"/>
    <property type="match status" value="1"/>
</dbReference>
<gene>
    <name evidence="5" type="ORF">SAMN02745823_01383</name>
</gene>
<dbReference type="InterPro" id="IPR012312">
    <property type="entry name" value="Hemerythrin-like"/>
</dbReference>
<dbReference type="InterPro" id="IPR035938">
    <property type="entry name" value="Hemerythrin-like_sf"/>
</dbReference>
<dbReference type="CDD" id="cd12107">
    <property type="entry name" value="Hemerythrin"/>
    <property type="match status" value="1"/>
</dbReference>
<dbReference type="InterPro" id="IPR050669">
    <property type="entry name" value="Hemerythrin"/>
</dbReference>
<dbReference type="InterPro" id="IPR016131">
    <property type="entry name" value="Haemerythrin_Fe_BS"/>
</dbReference>
<comment type="similarity">
    <text evidence="1">Belongs to the hemerythrin family.</text>
</comment>
<evidence type="ECO:0000256" key="1">
    <source>
        <dbReference type="ARBA" id="ARBA00010587"/>
    </source>
</evidence>
<dbReference type="PANTHER" id="PTHR37164">
    <property type="entry name" value="BACTERIOHEMERYTHRIN"/>
    <property type="match status" value="1"/>
</dbReference>
<dbReference type="EMBL" id="FQXV01000004">
    <property type="protein sequence ID" value="SHH91034.1"/>
    <property type="molecule type" value="Genomic_DNA"/>
</dbReference>
<dbReference type="NCBIfam" id="TIGR02481">
    <property type="entry name" value="hemeryth_dom"/>
    <property type="match status" value="1"/>
</dbReference>
<keyword evidence="3" id="KW-0408">Iron</keyword>
<dbReference type="AlphaFoldDB" id="A0A1M5WV81"/>
<feature type="domain" description="Hemerythrin-like" evidence="4">
    <location>
        <begin position="13"/>
        <end position="125"/>
    </location>
</feature>
<dbReference type="PANTHER" id="PTHR37164:SF1">
    <property type="entry name" value="BACTERIOHEMERYTHRIN"/>
    <property type="match status" value="1"/>
</dbReference>
<dbReference type="InterPro" id="IPR012827">
    <property type="entry name" value="Hemerythrin_metal-bd"/>
</dbReference>
<name>A0A1M5WV81_9FIRM</name>
<keyword evidence="6" id="KW-1185">Reference proteome</keyword>
<dbReference type="Pfam" id="PF01814">
    <property type="entry name" value="Hemerythrin"/>
    <property type="match status" value="1"/>
</dbReference>
<evidence type="ECO:0000313" key="5">
    <source>
        <dbReference type="EMBL" id="SHH91034.1"/>
    </source>
</evidence>
<dbReference type="Proteomes" id="UP000183995">
    <property type="component" value="Unassembled WGS sequence"/>
</dbReference>
<evidence type="ECO:0000259" key="4">
    <source>
        <dbReference type="Pfam" id="PF01814"/>
    </source>
</evidence>
<organism evidence="5 6">
    <name type="scientific">Sporobacter termitidis DSM 10068</name>
    <dbReference type="NCBI Taxonomy" id="1123282"/>
    <lineage>
        <taxon>Bacteria</taxon>
        <taxon>Bacillati</taxon>
        <taxon>Bacillota</taxon>
        <taxon>Clostridia</taxon>
        <taxon>Eubacteriales</taxon>
        <taxon>Oscillospiraceae</taxon>
        <taxon>Sporobacter</taxon>
    </lineage>
</organism>
<dbReference type="Gene3D" id="1.20.120.50">
    <property type="entry name" value="Hemerythrin-like"/>
    <property type="match status" value="1"/>
</dbReference>
<evidence type="ECO:0000256" key="2">
    <source>
        <dbReference type="ARBA" id="ARBA00022723"/>
    </source>
</evidence>